<protein>
    <submittedName>
        <fullName evidence="1">Uncharacterized protein</fullName>
    </submittedName>
</protein>
<evidence type="ECO:0000313" key="2">
    <source>
        <dbReference type="Proteomes" id="UP000532194"/>
    </source>
</evidence>
<evidence type="ECO:0000313" key="1">
    <source>
        <dbReference type="EMBL" id="NMM93250.1"/>
    </source>
</evidence>
<gene>
    <name evidence="1" type="ORF">G1C95_0435</name>
</gene>
<dbReference type="EMBL" id="JAAIII010000001">
    <property type="protein sequence ID" value="NMM93250.1"/>
    <property type="molecule type" value="Genomic_DNA"/>
</dbReference>
<accession>A0A7Y0EN22</accession>
<reference evidence="1 2" key="1">
    <citation type="submission" date="2020-02" db="EMBL/GenBank/DDBJ databases">
        <title>Characterization of phylogenetic diversity of novel bifidobacterial species isolated in Czech ZOOs.</title>
        <authorList>
            <person name="Lugli G.A."/>
            <person name="Vera N.B."/>
            <person name="Ventura M."/>
        </authorList>
    </citation>
    <scope>NUCLEOTIDE SEQUENCE [LARGE SCALE GENOMIC DNA]</scope>
    <source>
        <strain evidence="1 2">DSM 109957</strain>
    </source>
</reference>
<sequence length="99" mass="11199">MHRMHYQPCMICMITSTIIEKRCYCKVLYCVVELLRWNGASLTLHNLSFAPHNLSASCIIINSVFTDIGLAGCVELFSAQRNRPNRLAATVEFSIVFVC</sequence>
<dbReference type="AlphaFoldDB" id="A0A7Y0EN22"/>
<comment type="caution">
    <text evidence="1">The sequence shown here is derived from an EMBL/GenBank/DDBJ whole genome shotgun (WGS) entry which is preliminary data.</text>
</comment>
<proteinExistence type="predicted"/>
<dbReference type="Proteomes" id="UP000532194">
    <property type="component" value="Unassembled WGS sequence"/>
</dbReference>
<keyword evidence="2" id="KW-1185">Reference proteome</keyword>
<organism evidence="1 2">
    <name type="scientific">Bifidobacterium oedipodis</name>
    <dbReference type="NCBI Taxonomy" id="2675322"/>
    <lineage>
        <taxon>Bacteria</taxon>
        <taxon>Bacillati</taxon>
        <taxon>Actinomycetota</taxon>
        <taxon>Actinomycetes</taxon>
        <taxon>Bifidobacteriales</taxon>
        <taxon>Bifidobacteriaceae</taxon>
        <taxon>Bifidobacterium</taxon>
    </lineage>
</organism>
<name>A0A7Y0EN22_9BIFI</name>